<dbReference type="Gene3D" id="3.40.309.10">
    <property type="entry name" value="Aldehyde Dehydrogenase, Chain A, domain 2"/>
    <property type="match status" value="1"/>
</dbReference>
<dbReference type="Gene3D" id="3.40.605.10">
    <property type="entry name" value="Aldehyde Dehydrogenase, Chain A, domain 1"/>
    <property type="match status" value="1"/>
</dbReference>
<dbReference type="Pfam" id="PF00171">
    <property type="entry name" value="Aldedh"/>
    <property type="match status" value="1"/>
</dbReference>
<dbReference type="PANTHER" id="PTHR43353:SF5">
    <property type="entry name" value="SUCCINATE-SEMIALDEHYDE DEHYDROGENASE, MITOCHONDRIAL"/>
    <property type="match status" value="1"/>
</dbReference>
<dbReference type="GO" id="GO:0009450">
    <property type="term" value="P:gamma-aminobutyric acid catabolic process"/>
    <property type="evidence" value="ECO:0007669"/>
    <property type="project" value="TreeGrafter"/>
</dbReference>
<evidence type="ECO:0000256" key="1">
    <source>
        <dbReference type="ARBA" id="ARBA00009986"/>
    </source>
</evidence>
<feature type="domain" description="Aldehyde dehydrogenase" evidence="3">
    <location>
        <begin position="18"/>
        <end position="471"/>
    </location>
</feature>
<dbReference type="RefSeq" id="WP_091833312.1">
    <property type="nucleotide sequence ID" value="NZ_FOAN01000003.1"/>
</dbReference>
<accession>A0A1H7NXS5</accession>
<dbReference type="STRING" id="1036779.SAMN04515666_103295"/>
<evidence type="ECO:0000259" key="3">
    <source>
        <dbReference type="Pfam" id="PF00171"/>
    </source>
</evidence>
<dbReference type="OrthoDB" id="9812625at2"/>
<dbReference type="FunFam" id="3.40.605.10:FF:000007">
    <property type="entry name" value="NAD/NADP-dependent betaine aldehyde dehydrogenase"/>
    <property type="match status" value="1"/>
</dbReference>
<dbReference type="GO" id="GO:0004777">
    <property type="term" value="F:succinate-semialdehyde dehydrogenase (NAD+) activity"/>
    <property type="evidence" value="ECO:0007669"/>
    <property type="project" value="TreeGrafter"/>
</dbReference>
<evidence type="ECO:0000313" key="5">
    <source>
        <dbReference type="Proteomes" id="UP000199664"/>
    </source>
</evidence>
<sequence length="475" mass="49324">MTYPRPSLSIAGAARQGTGSTITVLDPSTGGALAEFTGASAEDIGRAEAAAAHGYRIWRATPAIERERVLRLTAQAMRADRSRMATLIVQENGKPMREALAEIDAAADTFDFYAAEARRSYGRTIPARSPGARMATSREPVGVVAAFSPWNFPAINLVRKLAPALAAGCAVIAKPAEETPATAFAIADHLGQAGLPPGALNLLFGDPAEISSALIASPVVRKVSFTGSTAVGRQLAQQAGAALKRCTMELGGHAAAIICADADPEAAADLIAAAKFRNAGQSCNVASRFYVHRSRYDRFVARLAERARAIIVGPGSDEASGMGPLSNARRVDAMSLLVSDAVQANARIVTGGARLERPGFYFPPTVLAEVPASAAIMRTEPFGPIAPVAAFDDIDEALALANDSAFALAGYVVTDHAPTARRLAQGLNAGAIGVNTFTVALPEVPFGGSSASGWGHEGGPEGLEPYLLTRFVHEA</sequence>
<dbReference type="EMBL" id="FOAN01000003">
    <property type="protein sequence ID" value="SEL28186.1"/>
    <property type="molecule type" value="Genomic_DNA"/>
</dbReference>
<protein>
    <submittedName>
        <fullName evidence="4">Succinate-semialdehyde dehydrogenase / glutarate-semialdehyde dehydrogenase</fullName>
    </submittedName>
</protein>
<dbReference type="CDD" id="cd07103">
    <property type="entry name" value="ALDH_F5_SSADH_GabD"/>
    <property type="match status" value="1"/>
</dbReference>
<evidence type="ECO:0000256" key="2">
    <source>
        <dbReference type="ARBA" id="ARBA00023002"/>
    </source>
</evidence>
<gene>
    <name evidence="4" type="ORF">SAMN04515666_103295</name>
</gene>
<keyword evidence="2" id="KW-0560">Oxidoreductase</keyword>
<proteinExistence type="inferred from homology"/>
<name>A0A1H7NXS5_9HYPH</name>
<dbReference type="AlphaFoldDB" id="A0A1H7NXS5"/>
<dbReference type="SUPFAM" id="SSF53720">
    <property type="entry name" value="ALDH-like"/>
    <property type="match status" value="1"/>
</dbReference>
<dbReference type="InterPro" id="IPR016161">
    <property type="entry name" value="Ald_DH/histidinol_DH"/>
</dbReference>
<dbReference type="PANTHER" id="PTHR43353">
    <property type="entry name" value="SUCCINATE-SEMIALDEHYDE DEHYDROGENASE, MITOCHONDRIAL"/>
    <property type="match status" value="1"/>
</dbReference>
<organism evidence="4 5">
    <name type="scientific">Bosea lupini</name>
    <dbReference type="NCBI Taxonomy" id="1036779"/>
    <lineage>
        <taxon>Bacteria</taxon>
        <taxon>Pseudomonadati</taxon>
        <taxon>Pseudomonadota</taxon>
        <taxon>Alphaproteobacteria</taxon>
        <taxon>Hyphomicrobiales</taxon>
        <taxon>Boseaceae</taxon>
        <taxon>Bosea</taxon>
    </lineage>
</organism>
<reference evidence="5" key="1">
    <citation type="submission" date="2016-10" db="EMBL/GenBank/DDBJ databases">
        <authorList>
            <person name="Varghese N."/>
            <person name="Submissions S."/>
        </authorList>
    </citation>
    <scope>NUCLEOTIDE SEQUENCE [LARGE SCALE GENOMIC DNA]</scope>
    <source>
        <strain evidence="5">LMG 26383,CCUG 61248,R- 45681</strain>
    </source>
</reference>
<dbReference type="Proteomes" id="UP000199664">
    <property type="component" value="Unassembled WGS sequence"/>
</dbReference>
<dbReference type="InterPro" id="IPR016163">
    <property type="entry name" value="Ald_DH_C"/>
</dbReference>
<evidence type="ECO:0000313" key="4">
    <source>
        <dbReference type="EMBL" id="SEL28186.1"/>
    </source>
</evidence>
<dbReference type="InterPro" id="IPR016162">
    <property type="entry name" value="Ald_DH_N"/>
</dbReference>
<keyword evidence="5" id="KW-1185">Reference proteome</keyword>
<comment type="similarity">
    <text evidence="1">Belongs to the aldehyde dehydrogenase family.</text>
</comment>
<dbReference type="InterPro" id="IPR015590">
    <property type="entry name" value="Aldehyde_DH_dom"/>
</dbReference>
<dbReference type="InterPro" id="IPR050740">
    <property type="entry name" value="Aldehyde_DH_Superfamily"/>
</dbReference>